<evidence type="ECO:0000313" key="1">
    <source>
        <dbReference type="EMBL" id="BBY46069.1"/>
    </source>
</evidence>
<proteinExistence type="predicted"/>
<protein>
    <submittedName>
        <fullName evidence="1">Uncharacterized protein</fullName>
    </submittedName>
</protein>
<keyword evidence="2" id="KW-1185">Reference proteome</keyword>
<evidence type="ECO:0000313" key="2">
    <source>
        <dbReference type="Proteomes" id="UP000466431"/>
    </source>
</evidence>
<dbReference type="RefSeq" id="WP_244960065.1">
    <property type="nucleotide sequence ID" value="NZ_AP022591.1"/>
</dbReference>
<dbReference type="Proteomes" id="UP000466431">
    <property type="component" value="Chromosome"/>
</dbReference>
<accession>A0A7I7RQ51</accession>
<dbReference type="KEGG" id="mcee:MCEL_43640"/>
<sequence length="63" mass="7369">MREDLTRDRTRYWQRLEKLLEDALIKISSVASTMITLSTRDMVEASSPASTTRIDWPSWPAER</sequence>
<organism evidence="1 2">
    <name type="scientific">Mycolicibacterium celeriflavum</name>
    <name type="common">Mycobacterium celeriflavum</name>
    <dbReference type="NCBI Taxonomy" id="1249101"/>
    <lineage>
        <taxon>Bacteria</taxon>
        <taxon>Bacillati</taxon>
        <taxon>Actinomycetota</taxon>
        <taxon>Actinomycetes</taxon>
        <taxon>Mycobacteriales</taxon>
        <taxon>Mycobacteriaceae</taxon>
        <taxon>Mycolicibacterium</taxon>
    </lineage>
</organism>
<gene>
    <name evidence="1" type="ORF">MCEL_43640</name>
</gene>
<name>A0A7I7RQ51_MYCCF</name>
<dbReference type="EMBL" id="AP022591">
    <property type="protein sequence ID" value="BBY46069.1"/>
    <property type="molecule type" value="Genomic_DNA"/>
</dbReference>
<reference evidence="1 2" key="1">
    <citation type="journal article" date="2019" name="Emerg. Microbes Infect.">
        <title>Comprehensive subspecies identification of 175 nontuberculous mycobacteria species based on 7547 genomic profiles.</title>
        <authorList>
            <person name="Matsumoto Y."/>
            <person name="Kinjo T."/>
            <person name="Motooka D."/>
            <person name="Nabeya D."/>
            <person name="Jung N."/>
            <person name="Uechi K."/>
            <person name="Horii T."/>
            <person name="Iida T."/>
            <person name="Fujita J."/>
            <person name="Nakamura S."/>
        </authorList>
    </citation>
    <scope>NUCLEOTIDE SEQUENCE [LARGE SCALE GENOMIC DNA]</scope>
    <source>
        <strain evidence="1 2">JCM 18439</strain>
    </source>
</reference>
<dbReference type="AlphaFoldDB" id="A0A7I7RQ51"/>